<name>A0ABQ5DHK7_9ASTR</name>
<dbReference type="InterPro" id="IPR002156">
    <property type="entry name" value="RNaseH_domain"/>
</dbReference>
<evidence type="ECO:0000313" key="3">
    <source>
        <dbReference type="Proteomes" id="UP001151760"/>
    </source>
</evidence>
<organism evidence="2 3">
    <name type="scientific">Tanacetum coccineum</name>
    <dbReference type="NCBI Taxonomy" id="301880"/>
    <lineage>
        <taxon>Eukaryota</taxon>
        <taxon>Viridiplantae</taxon>
        <taxon>Streptophyta</taxon>
        <taxon>Embryophyta</taxon>
        <taxon>Tracheophyta</taxon>
        <taxon>Spermatophyta</taxon>
        <taxon>Magnoliopsida</taxon>
        <taxon>eudicotyledons</taxon>
        <taxon>Gunneridae</taxon>
        <taxon>Pentapetalae</taxon>
        <taxon>asterids</taxon>
        <taxon>campanulids</taxon>
        <taxon>Asterales</taxon>
        <taxon>Asteraceae</taxon>
        <taxon>Asteroideae</taxon>
        <taxon>Anthemideae</taxon>
        <taxon>Anthemidinae</taxon>
        <taxon>Tanacetum</taxon>
    </lineage>
</organism>
<dbReference type="PROSITE" id="PS50994">
    <property type="entry name" value="INTEGRASE"/>
    <property type="match status" value="1"/>
</dbReference>
<dbReference type="SUPFAM" id="SSF53098">
    <property type="entry name" value="Ribonuclease H-like"/>
    <property type="match status" value="1"/>
</dbReference>
<dbReference type="Pfam" id="PF13456">
    <property type="entry name" value="RVT_3"/>
    <property type="match status" value="1"/>
</dbReference>
<gene>
    <name evidence="2" type="ORF">Tco_0926713</name>
</gene>
<dbReference type="GO" id="GO:0003964">
    <property type="term" value="F:RNA-directed DNA polymerase activity"/>
    <property type="evidence" value="ECO:0007669"/>
    <property type="project" value="UniProtKB-KW"/>
</dbReference>
<proteinExistence type="predicted"/>
<keyword evidence="2" id="KW-0695">RNA-directed DNA polymerase</keyword>
<keyword evidence="2" id="KW-0548">Nucleotidyltransferase</keyword>
<keyword evidence="3" id="KW-1185">Reference proteome</keyword>
<evidence type="ECO:0000259" key="1">
    <source>
        <dbReference type="PROSITE" id="PS50994"/>
    </source>
</evidence>
<feature type="domain" description="Integrase catalytic" evidence="1">
    <location>
        <begin position="137"/>
        <end position="233"/>
    </location>
</feature>
<sequence length="258" mass="29270">MMDLLSGFPSYSIEHIKREQNKKADALSKLASMTFSRLAKEVLVEVIQNNSITEKGVADIVKEEGDNWMTPIREYLRSGALPDDPQKARRLRIKAPLYKMIEEKIKPKQEMTSISQSGLTPGESNMWAPANSTWRFGRPQAIISDNGKQFVEGTFLVFCKKLVTLQASTSVYHPHANGQIEVTNREIIKGMERRLGKAHQAWIDELPQVLWAHQTMPKSSNGETPFSLVYGSKAVIPIEISLETKRVQDFDLKENEKR</sequence>
<keyword evidence="2" id="KW-0808">Transferase</keyword>
<dbReference type="Gene3D" id="3.30.420.10">
    <property type="entry name" value="Ribonuclease H-like superfamily/Ribonuclease H"/>
    <property type="match status" value="1"/>
</dbReference>
<reference evidence="2" key="1">
    <citation type="journal article" date="2022" name="Int. J. Mol. Sci.">
        <title>Draft Genome of Tanacetum Coccineum: Genomic Comparison of Closely Related Tanacetum-Family Plants.</title>
        <authorList>
            <person name="Yamashiro T."/>
            <person name="Shiraishi A."/>
            <person name="Nakayama K."/>
            <person name="Satake H."/>
        </authorList>
    </citation>
    <scope>NUCLEOTIDE SEQUENCE</scope>
</reference>
<dbReference type="EMBL" id="BQNB010015124">
    <property type="protein sequence ID" value="GJT36294.1"/>
    <property type="molecule type" value="Genomic_DNA"/>
</dbReference>
<dbReference type="PANTHER" id="PTHR48475">
    <property type="entry name" value="RIBONUCLEASE H"/>
    <property type="match status" value="1"/>
</dbReference>
<evidence type="ECO:0000313" key="2">
    <source>
        <dbReference type="EMBL" id="GJT36294.1"/>
    </source>
</evidence>
<comment type="caution">
    <text evidence="2">The sequence shown here is derived from an EMBL/GenBank/DDBJ whole genome shotgun (WGS) entry which is preliminary data.</text>
</comment>
<dbReference type="InterPro" id="IPR036397">
    <property type="entry name" value="RNaseH_sf"/>
</dbReference>
<protein>
    <submittedName>
        <fullName evidence="2">Reverse transcriptase domain-containing protein</fullName>
    </submittedName>
</protein>
<dbReference type="InterPro" id="IPR012337">
    <property type="entry name" value="RNaseH-like_sf"/>
</dbReference>
<reference evidence="2" key="2">
    <citation type="submission" date="2022-01" db="EMBL/GenBank/DDBJ databases">
        <authorList>
            <person name="Yamashiro T."/>
            <person name="Shiraishi A."/>
            <person name="Satake H."/>
            <person name="Nakayama K."/>
        </authorList>
    </citation>
    <scope>NUCLEOTIDE SEQUENCE</scope>
</reference>
<dbReference type="InterPro" id="IPR001584">
    <property type="entry name" value="Integrase_cat-core"/>
</dbReference>
<dbReference type="Proteomes" id="UP001151760">
    <property type="component" value="Unassembled WGS sequence"/>
</dbReference>
<accession>A0ABQ5DHK7</accession>
<dbReference type="PANTHER" id="PTHR48475:SF2">
    <property type="entry name" value="RIBONUCLEASE H"/>
    <property type="match status" value="1"/>
</dbReference>